<evidence type="ECO:0000256" key="3">
    <source>
        <dbReference type="RuleBase" id="RU003322"/>
    </source>
</evidence>
<keyword evidence="4" id="KW-0175">Coiled coil</keyword>
<comment type="similarity">
    <text evidence="3">Belongs to the heat shock protein 70 family.</text>
</comment>
<organism evidence="6 7">
    <name type="scientific">Stylosanthes scabra</name>
    <dbReference type="NCBI Taxonomy" id="79078"/>
    <lineage>
        <taxon>Eukaryota</taxon>
        <taxon>Viridiplantae</taxon>
        <taxon>Streptophyta</taxon>
        <taxon>Embryophyta</taxon>
        <taxon>Tracheophyta</taxon>
        <taxon>Spermatophyta</taxon>
        <taxon>Magnoliopsida</taxon>
        <taxon>eudicotyledons</taxon>
        <taxon>Gunneridae</taxon>
        <taxon>Pentapetalae</taxon>
        <taxon>rosids</taxon>
        <taxon>fabids</taxon>
        <taxon>Fabales</taxon>
        <taxon>Fabaceae</taxon>
        <taxon>Papilionoideae</taxon>
        <taxon>50 kb inversion clade</taxon>
        <taxon>dalbergioids sensu lato</taxon>
        <taxon>Dalbergieae</taxon>
        <taxon>Pterocarpus clade</taxon>
        <taxon>Stylosanthes</taxon>
    </lineage>
</organism>
<evidence type="ECO:0000256" key="4">
    <source>
        <dbReference type="SAM" id="Coils"/>
    </source>
</evidence>
<dbReference type="PROSITE" id="PS00329">
    <property type="entry name" value="HSP70_2"/>
    <property type="match status" value="1"/>
</dbReference>
<dbReference type="SUPFAM" id="SSF100934">
    <property type="entry name" value="Heat shock protein 70kD (HSP70), C-terminal subdomain"/>
    <property type="match status" value="1"/>
</dbReference>
<dbReference type="EMBL" id="JASCZI010152690">
    <property type="protein sequence ID" value="MED6176533.1"/>
    <property type="molecule type" value="Genomic_DNA"/>
</dbReference>
<accession>A0ABU6VV25</accession>
<dbReference type="Gene3D" id="3.30.30.30">
    <property type="match status" value="1"/>
</dbReference>
<dbReference type="Gene3D" id="1.20.1270.10">
    <property type="match status" value="1"/>
</dbReference>
<dbReference type="InterPro" id="IPR043129">
    <property type="entry name" value="ATPase_NBD"/>
</dbReference>
<dbReference type="InterPro" id="IPR013126">
    <property type="entry name" value="Hsp_70_fam"/>
</dbReference>
<comment type="caution">
    <text evidence="6">The sequence shown here is derived from an EMBL/GenBank/DDBJ whole genome shotgun (WGS) entry which is preliminary data.</text>
</comment>
<dbReference type="Gene3D" id="2.60.34.10">
    <property type="entry name" value="Substrate Binding Domain Of DNAk, Chain A, domain 1"/>
    <property type="match status" value="1"/>
</dbReference>
<reference evidence="6 7" key="1">
    <citation type="journal article" date="2023" name="Plants (Basel)">
        <title>Bridging the Gap: Combining Genomics and Transcriptomics Approaches to Understand Stylosanthes scabra, an Orphan Legume from the Brazilian Caatinga.</title>
        <authorList>
            <person name="Ferreira-Neto J.R.C."/>
            <person name="da Silva M.D."/>
            <person name="Binneck E."/>
            <person name="de Melo N.F."/>
            <person name="da Silva R.H."/>
            <person name="de Melo A.L.T.M."/>
            <person name="Pandolfi V."/>
            <person name="Bustamante F.O."/>
            <person name="Brasileiro-Vidal A.C."/>
            <person name="Benko-Iseppon A.M."/>
        </authorList>
    </citation>
    <scope>NUCLEOTIDE SEQUENCE [LARGE SCALE GENOMIC DNA]</scope>
    <source>
        <tissue evidence="6">Leaves</tissue>
    </source>
</reference>
<gene>
    <name evidence="6" type="primary">HSP70_38</name>
    <name evidence="6" type="ORF">PIB30_089190</name>
</gene>
<dbReference type="Gene3D" id="3.30.420.40">
    <property type="match status" value="2"/>
</dbReference>
<keyword evidence="1 3" id="KW-0547">Nucleotide-binding</keyword>
<name>A0ABU6VV25_9FABA</name>
<keyword evidence="7" id="KW-1185">Reference proteome</keyword>
<dbReference type="InterPro" id="IPR029048">
    <property type="entry name" value="HSP70_C_sf"/>
</dbReference>
<dbReference type="Proteomes" id="UP001341840">
    <property type="component" value="Unassembled WGS sequence"/>
</dbReference>
<dbReference type="Pfam" id="PF00012">
    <property type="entry name" value="HSP70"/>
    <property type="match status" value="1"/>
</dbReference>
<dbReference type="PANTHER" id="PTHR19375">
    <property type="entry name" value="HEAT SHOCK PROTEIN 70KDA"/>
    <property type="match status" value="1"/>
</dbReference>
<evidence type="ECO:0000256" key="1">
    <source>
        <dbReference type="ARBA" id="ARBA00022741"/>
    </source>
</evidence>
<dbReference type="InterPro" id="IPR029047">
    <property type="entry name" value="HSP70_peptide-bd_sf"/>
</dbReference>
<keyword evidence="6" id="KW-0346">Stress response</keyword>
<feature type="coiled-coil region" evidence="4">
    <location>
        <begin position="528"/>
        <end position="568"/>
    </location>
</feature>
<sequence length="681" mass="75281">MGYGKAASSSSSLAIGIDLGTTYSCVAVWRHDRVEIIANDQGNRITPSYVAFTDTHRMIGDAAKNQIAANPTNTVFDSKRLIGRKFSDPHVQNDIKLWPFQVISNDDDIPRIVVEHKCVKKSFTAEAISSMILAKMREIAEQFLGTQVKDAVITVPAYFNDSQRQATKDAGHIAGLNVLSILNEPSAAAIAYGLDTNDVHGNRTIFVFDFGGGTLDLTLLTIDKKGNITVKIHGGDTHLGGEDFDAAMVEFFATEFQRKKKIDDLRDNKRAICRLKAACERAKRILSSTTDAPIELDSLHKGHDFYTSITRAKFEEISKNLFARCMELVRKCFEDAKMDKNSVDEVVLVGGSTRILKLEQLLKEFFDGKDLCKKCINADEAVAYGAAIHASKLSGTANEKIQDLNLCEVTPLSLGVREERGSMSVIIPRNTMVPTKKEKLFTTVEDNQKFVEFPIYEGERLMASDNNLLGSFRLEIPPTRRRGEPDIDVCFEIDSNGILHVSAEEKATGRMKKVSVVSNKGRLTREEVERMVKDAEKYKAEDEEHRKKAEARNNLANLAYNMRNLVEDEDISSEISAQDKKRINNAVDYALKWVDESDYATLDGINEQGKRLSSLCDSIYLKIIQGYRDSLSSPPPPLAAAAQSGSGSHGSSSSSKSHKINVNTTAGVISAVCSLLQLFSN</sequence>
<protein>
    <submittedName>
        <fullName evidence="6">70-kilodalton heat shock protein</fullName>
    </submittedName>
</protein>
<keyword evidence="2 3" id="KW-0067">ATP-binding</keyword>
<evidence type="ECO:0000256" key="5">
    <source>
        <dbReference type="SAM" id="MobiDB-lite"/>
    </source>
</evidence>
<dbReference type="InterPro" id="IPR018181">
    <property type="entry name" value="Heat_shock_70_CS"/>
</dbReference>
<dbReference type="PROSITE" id="PS00297">
    <property type="entry name" value="HSP70_1"/>
    <property type="match status" value="1"/>
</dbReference>
<dbReference type="PRINTS" id="PR00301">
    <property type="entry name" value="HEATSHOCK70"/>
</dbReference>
<feature type="compositionally biased region" description="Low complexity" evidence="5">
    <location>
        <begin position="639"/>
        <end position="655"/>
    </location>
</feature>
<evidence type="ECO:0000256" key="2">
    <source>
        <dbReference type="ARBA" id="ARBA00022840"/>
    </source>
</evidence>
<dbReference type="SUPFAM" id="SSF100920">
    <property type="entry name" value="Heat shock protein 70kD (HSP70), peptide-binding domain"/>
    <property type="match status" value="1"/>
</dbReference>
<feature type="region of interest" description="Disordered" evidence="5">
    <location>
        <begin position="634"/>
        <end position="658"/>
    </location>
</feature>
<dbReference type="Gene3D" id="3.90.640.10">
    <property type="entry name" value="Actin, Chain A, domain 4"/>
    <property type="match status" value="1"/>
</dbReference>
<evidence type="ECO:0000313" key="7">
    <source>
        <dbReference type="Proteomes" id="UP001341840"/>
    </source>
</evidence>
<dbReference type="SUPFAM" id="SSF53067">
    <property type="entry name" value="Actin-like ATPase domain"/>
    <property type="match status" value="2"/>
</dbReference>
<proteinExistence type="inferred from homology"/>
<evidence type="ECO:0000313" key="6">
    <source>
        <dbReference type="EMBL" id="MED6176533.1"/>
    </source>
</evidence>